<reference evidence="1 2" key="1">
    <citation type="submission" date="2018-07" db="EMBL/GenBank/DDBJ databases">
        <title>The role of parmesan cheese in vectoring bovine microbiota.</title>
        <authorList>
            <person name="Lugli G.A."/>
            <person name="Milani C."/>
        </authorList>
    </citation>
    <scope>NUCLEOTIDE SEQUENCE [LARGE SCALE GENOMIC DNA]</scope>
    <source>
        <strain evidence="1 2">BMONG18</strain>
    </source>
</reference>
<dbReference type="EMBL" id="QRAJ01000017">
    <property type="protein sequence ID" value="ROT86158.1"/>
    <property type="molecule type" value="Genomic_DNA"/>
</dbReference>
<evidence type="ECO:0000313" key="1">
    <source>
        <dbReference type="EMBL" id="ROT86158.1"/>
    </source>
</evidence>
<comment type="caution">
    <text evidence="1">The sequence shown here is derived from an EMBL/GenBank/DDBJ whole genome shotgun (WGS) entry which is preliminary data.</text>
</comment>
<gene>
    <name evidence="1" type="ORF">BMONG18_1706</name>
</gene>
<name>A0A423UBU4_9BIFI</name>
<dbReference type="Proteomes" id="UP000285266">
    <property type="component" value="Unassembled WGS sequence"/>
</dbReference>
<accession>A0A423UBU4</accession>
<protein>
    <submittedName>
        <fullName evidence="1">Uncharacterized protein</fullName>
    </submittedName>
</protein>
<organism evidence="1 2">
    <name type="scientific">Bifidobacterium mongoliense</name>
    <dbReference type="NCBI Taxonomy" id="518643"/>
    <lineage>
        <taxon>Bacteria</taxon>
        <taxon>Bacillati</taxon>
        <taxon>Actinomycetota</taxon>
        <taxon>Actinomycetes</taxon>
        <taxon>Bifidobacteriales</taxon>
        <taxon>Bifidobacteriaceae</taxon>
        <taxon>Bifidobacterium</taxon>
    </lineage>
</organism>
<dbReference type="AlphaFoldDB" id="A0A423UBU4"/>
<evidence type="ECO:0000313" key="2">
    <source>
        <dbReference type="Proteomes" id="UP000285266"/>
    </source>
</evidence>
<sequence length="69" mass="7236">MGSNLGFLIQRLGSCGSANRSWVVAGHGSVCIVRGCCWTGTDRCAFPLTLVIRTVAYRTDAPISSATSS</sequence>
<proteinExistence type="predicted"/>